<dbReference type="InterPro" id="IPR051317">
    <property type="entry name" value="Gfo/Idh/MocA_oxidoreduct"/>
</dbReference>
<accession>A0A1L7XRE8</accession>
<dbReference type="GO" id="GO:0000166">
    <property type="term" value="F:nucleotide binding"/>
    <property type="evidence" value="ECO:0007669"/>
    <property type="project" value="InterPro"/>
</dbReference>
<organism evidence="3 4">
    <name type="scientific">Phialocephala subalpina</name>
    <dbReference type="NCBI Taxonomy" id="576137"/>
    <lineage>
        <taxon>Eukaryota</taxon>
        <taxon>Fungi</taxon>
        <taxon>Dikarya</taxon>
        <taxon>Ascomycota</taxon>
        <taxon>Pezizomycotina</taxon>
        <taxon>Leotiomycetes</taxon>
        <taxon>Helotiales</taxon>
        <taxon>Mollisiaceae</taxon>
        <taxon>Phialocephala</taxon>
        <taxon>Phialocephala fortinii species complex</taxon>
    </lineage>
</organism>
<protein>
    <submittedName>
        <fullName evidence="3">Related to transcription co-repressor GAL80</fullName>
    </submittedName>
</protein>
<name>A0A1L7XRE8_9HELO</name>
<evidence type="ECO:0000259" key="2">
    <source>
        <dbReference type="Pfam" id="PF22685"/>
    </source>
</evidence>
<dbReference type="Gene3D" id="3.30.360.10">
    <property type="entry name" value="Dihydrodipicolinate Reductase, domain 2"/>
    <property type="match status" value="1"/>
</dbReference>
<keyword evidence="4" id="KW-1185">Reference proteome</keyword>
<dbReference type="InterPro" id="IPR055080">
    <property type="entry name" value="Gal80p-like_C"/>
</dbReference>
<dbReference type="Proteomes" id="UP000184330">
    <property type="component" value="Unassembled WGS sequence"/>
</dbReference>
<evidence type="ECO:0000259" key="1">
    <source>
        <dbReference type="Pfam" id="PF01408"/>
    </source>
</evidence>
<dbReference type="SUPFAM" id="SSF51735">
    <property type="entry name" value="NAD(P)-binding Rossmann-fold domains"/>
    <property type="match status" value="1"/>
</dbReference>
<proteinExistence type="predicted"/>
<dbReference type="Pfam" id="PF01408">
    <property type="entry name" value="GFO_IDH_MocA"/>
    <property type="match status" value="1"/>
</dbReference>
<dbReference type="AlphaFoldDB" id="A0A1L7XRE8"/>
<dbReference type="SUPFAM" id="SSF55347">
    <property type="entry name" value="Glyceraldehyde-3-phosphate dehydrogenase-like, C-terminal domain"/>
    <property type="match status" value="1"/>
</dbReference>
<dbReference type="EMBL" id="FJOG01000044">
    <property type="protein sequence ID" value="CZR67528.1"/>
    <property type="molecule type" value="Genomic_DNA"/>
</dbReference>
<evidence type="ECO:0000313" key="3">
    <source>
        <dbReference type="EMBL" id="CZR67528.1"/>
    </source>
</evidence>
<dbReference type="PANTHER" id="PTHR43708:SF1">
    <property type="entry name" value="GALACTOSE_LACTOSE METABOLISM REGULATORY PROTEIN GAL80"/>
    <property type="match status" value="1"/>
</dbReference>
<dbReference type="InterPro" id="IPR036291">
    <property type="entry name" value="NAD(P)-bd_dom_sf"/>
</dbReference>
<dbReference type="Pfam" id="PF22685">
    <property type="entry name" value="Gal80p_C-like"/>
    <property type="match status" value="1"/>
</dbReference>
<feature type="domain" description="Gfo/Idh/MocA-like oxidoreductase N-terminal" evidence="1">
    <location>
        <begin position="21"/>
        <end position="136"/>
    </location>
</feature>
<dbReference type="Gene3D" id="3.40.50.720">
    <property type="entry name" value="NAD(P)-binding Rossmann-like Domain"/>
    <property type="match status" value="1"/>
</dbReference>
<dbReference type="InterPro" id="IPR000683">
    <property type="entry name" value="Gfo/Idh/MocA-like_OxRdtase_N"/>
</dbReference>
<feature type="domain" description="Gal80p-like C-terminal" evidence="2">
    <location>
        <begin position="143"/>
        <end position="281"/>
    </location>
</feature>
<dbReference type="PANTHER" id="PTHR43708">
    <property type="entry name" value="CONSERVED EXPRESSED OXIDOREDUCTASE (EUROFUNG)"/>
    <property type="match status" value="1"/>
</dbReference>
<reference evidence="3 4" key="1">
    <citation type="submission" date="2016-03" db="EMBL/GenBank/DDBJ databases">
        <authorList>
            <person name="Ploux O."/>
        </authorList>
    </citation>
    <scope>NUCLEOTIDE SEQUENCE [LARGE SCALE GENOMIC DNA]</scope>
    <source>
        <strain evidence="3 4">UAMH 11012</strain>
    </source>
</reference>
<dbReference type="STRING" id="576137.A0A1L7XRE8"/>
<dbReference type="OrthoDB" id="64915at2759"/>
<gene>
    <name evidence="3" type="ORF">PAC_17427</name>
</gene>
<evidence type="ECO:0000313" key="4">
    <source>
        <dbReference type="Proteomes" id="UP000184330"/>
    </source>
</evidence>
<sequence>MAPIKVGLIGLSGAPPDKYEGVSWTPSAHLPYLLASPHYEIVALLNTSISSGKVAAARYNLPESTKTYENPEGKPISAYVDLVVCSVRVDSHFNTVKPSLEAGKAVFVEWPLDKNVHLAKEMSSLASKHDCRTIVGLQASYDPVLRLLKKTIEEGRIGKVLGSSIWGSQGNGGETEVKNVRYFLDREVGGNLVILGEFEPGWQSLMSNRHEFKDIIDPAKGGEVVEKGKRNTVPDQIMFQATTEKDDSPVSIHLRGGATFPGTPAFEWRIQGSKGELRLTSSSANLNLGRPDMKVQTWDKGTGVVGRPGTKVELWDQGTGNVEVLEPEEDEWDANEEKGFVFAVGNIARLYEAYRKGEWIPDFEWGVKRHQLIEDMWQAFDEAEAKKV</sequence>